<dbReference type="GO" id="GO:0008379">
    <property type="term" value="F:thioredoxin peroxidase activity"/>
    <property type="evidence" value="ECO:0007669"/>
    <property type="project" value="TreeGrafter"/>
</dbReference>
<dbReference type="CDD" id="cd02970">
    <property type="entry name" value="PRX_like2"/>
    <property type="match status" value="1"/>
</dbReference>
<keyword evidence="5" id="KW-1015">Disulfide bond</keyword>
<evidence type="ECO:0000256" key="2">
    <source>
        <dbReference type="ARBA" id="ARBA00022559"/>
    </source>
</evidence>
<dbReference type="EC" id="1.11.1.24" evidence="1"/>
<keyword evidence="12" id="KW-1185">Reference proteome</keyword>
<evidence type="ECO:0000256" key="4">
    <source>
        <dbReference type="ARBA" id="ARBA00023002"/>
    </source>
</evidence>
<evidence type="ECO:0000313" key="11">
    <source>
        <dbReference type="EMBL" id="PSS08494.1"/>
    </source>
</evidence>
<dbReference type="AlphaFoldDB" id="A0A2T3AQF1"/>
<evidence type="ECO:0000256" key="3">
    <source>
        <dbReference type="ARBA" id="ARBA00022862"/>
    </source>
</evidence>
<dbReference type="PANTHER" id="PTHR42801:SF7">
    <property type="entry name" value="SLL1159 PROTEIN"/>
    <property type="match status" value="1"/>
</dbReference>
<evidence type="ECO:0000256" key="5">
    <source>
        <dbReference type="ARBA" id="ARBA00023157"/>
    </source>
</evidence>
<dbReference type="InterPro" id="IPR036249">
    <property type="entry name" value="Thioredoxin-like_sf"/>
</dbReference>
<comment type="catalytic activity">
    <reaction evidence="9">
        <text>a hydroperoxide + [thioredoxin]-dithiol = an alcohol + [thioredoxin]-disulfide + H2O</text>
        <dbReference type="Rhea" id="RHEA:62620"/>
        <dbReference type="Rhea" id="RHEA-COMP:10698"/>
        <dbReference type="Rhea" id="RHEA-COMP:10700"/>
        <dbReference type="ChEBI" id="CHEBI:15377"/>
        <dbReference type="ChEBI" id="CHEBI:29950"/>
        <dbReference type="ChEBI" id="CHEBI:30879"/>
        <dbReference type="ChEBI" id="CHEBI:35924"/>
        <dbReference type="ChEBI" id="CHEBI:50058"/>
        <dbReference type="EC" id="1.11.1.24"/>
    </reaction>
</comment>
<feature type="domain" description="Thioredoxin" evidence="10">
    <location>
        <begin position="43"/>
        <end position="216"/>
    </location>
</feature>
<dbReference type="InterPro" id="IPR050924">
    <property type="entry name" value="Peroxiredoxin_BCP/PrxQ"/>
</dbReference>
<evidence type="ECO:0000256" key="6">
    <source>
        <dbReference type="ARBA" id="ARBA00023284"/>
    </source>
</evidence>
<dbReference type="STRING" id="857342.A0A2T3AQF1"/>
<keyword evidence="6" id="KW-0676">Redox-active center</keyword>
<sequence length="216" mass="23638">MSLADQLSTFYNDFQQKAPASITKPIKTANADFAASYQPASAIQVGDTIPEFALSDAVGNEVTSASLLAKGPLLITFYRGEWCPFCNLALVAMQKHLDEFKAKGVTLVAISPELPNQSLSTTEKHALKFPVLSDVGNKLAKQLGILFAQPDILRPVFENLGNNLKERNGDDSFELPVPATLLVDEKGVVRNTFIDPDYTKRLEPSTALEWIDQLRG</sequence>
<dbReference type="Proteomes" id="UP000241818">
    <property type="component" value="Unassembled WGS sequence"/>
</dbReference>
<dbReference type="SUPFAM" id="SSF52833">
    <property type="entry name" value="Thioredoxin-like"/>
    <property type="match status" value="1"/>
</dbReference>
<evidence type="ECO:0000256" key="8">
    <source>
        <dbReference type="ARBA" id="ARBA00038489"/>
    </source>
</evidence>
<accession>A0A2T3AQF1</accession>
<evidence type="ECO:0000256" key="1">
    <source>
        <dbReference type="ARBA" id="ARBA00013017"/>
    </source>
</evidence>
<evidence type="ECO:0000256" key="7">
    <source>
        <dbReference type="ARBA" id="ARBA00032824"/>
    </source>
</evidence>
<dbReference type="Gene3D" id="3.40.30.10">
    <property type="entry name" value="Glutaredoxin"/>
    <property type="match status" value="1"/>
</dbReference>
<dbReference type="EMBL" id="KZ679018">
    <property type="protein sequence ID" value="PSS08494.1"/>
    <property type="molecule type" value="Genomic_DNA"/>
</dbReference>
<dbReference type="PANTHER" id="PTHR42801">
    <property type="entry name" value="THIOREDOXIN-DEPENDENT PEROXIDE REDUCTASE"/>
    <property type="match status" value="1"/>
</dbReference>
<dbReference type="GeneID" id="36575188"/>
<dbReference type="Pfam" id="PF00578">
    <property type="entry name" value="AhpC-TSA"/>
    <property type="match status" value="1"/>
</dbReference>
<dbReference type="GO" id="GO:0005737">
    <property type="term" value="C:cytoplasm"/>
    <property type="evidence" value="ECO:0007669"/>
    <property type="project" value="TreeGrafter"/>
</dbReference>
<keyword evidence="4" id="KW-0560">Oxidoreductase</keyword>
<dbReference type="InterPro" id="IPR000866">
    <property type="entry name" value="AhpC/TSA"/>
</dbReference>
<reference evidence="11 12" key="1">
    <citation type="journal article" date="2018" name="New Phytol.">
        <title>Comparative genomics and transcriptomics depict ericoid mycorrhizal fungi as versatile saprotrophs and plant mutualists.</title>
        <authorList>
            <person name="Martino E."/>
            <person name="Morin E."/>
            <person name="Grelet G.A."/>
            <person name="Kuo A."/>
            <person name="Kohler A."/>
            <person name="Daghino S."/>
            <person name="Barry K.W."/>
            <person name="Cichocki N."/>
            <person name="Clum A."/>
            <person name="Dockter R.B."/>
            <person name="Hainaut M."/>
            <person name="Kuo R.C."/>
            <person name="LaButti K."/>
            <person name="Lindahl B.D."/>
            <person name="Lindquist E.A."/>
            <person name="Lipzen A."/>
            <person name="Khouja H.R."/>
            <person name="Magnuson J."/>
            <person name="Murat C."/>
            <person name="Ohm R.A."/>
            <person name="Singer S.W."/>
            <person name="Spatafora J.W."/>
            <person name="Wang M."/>
            <person name="Veneault-Fourrey C."/>
            <person name="Henrissat B."/>
            <person name="Grigoriev I.V."/>
            <person name="Martin F.M."/>
            <person name="Perotto S."/>
        </authorList>
    </citation>
    <scope>NUCLEOTIDE SEQUENCE [LARGE SCALE GENOMIC DNA]</scope>
    <source>
        <strain evidence="11 12">ATCC 22711</strain>
    </source>
</reference>
<evidence type="ECO:0000313" key="12">
    <source>
        <dbReference type="Proteomes" id="UP000241818"/>
    </source>
</evidence>
<dbReference type="InParanoid" id="A0A2T3AQF1"/>
<dbReference type="GO" id="GO:0034599">
    <property type="term" value="P:cellular response to oxidative stress"/>
    <property type="evidence" value="ECO:0007669"/>
    <property type="project" value="TreeGrafter"/>
</dbReference>
<evidence type="ECO:0000256" key="9">
    <source>
        <dbReference type="ARBA" id="ARBA00049091"/>
    </source>
</evidence>
<dbReference type="PROSITE" id="PS51352">
    <property type="entry name" value="THIOREDOXIN_2"/>
    <property type="match status" value="1"/>
</dbReference>
<dbReference type="RefSeq" id="XP_024716892.1">
    <property type="nucleotide sequence ID" value="XM_024867107.1"/>
</dbReference>
<dbReference type="OrthoDB" id="338622at2759"/>
<evidence type="ECO:0000259" key="10">
    <source>
        <dbReference type="PROSITE" id="PS51352"/>
    </source>
</evidence>
<proteinExistence type="inferred from homology"/>
<comment type="similarity">
    <text evidence="8">Belongs to the peroxiredoxin family. BCP/PrxQ subfamily.</text>
</comment>
<keyword evidence="2" id="KW-0575">Peroxidase</keyword>
<name>A0A2T3AQF1_AMORE</name>
<keyword evidence="3" id="KW-0049">Antioxidant</keyword>
<dbReference type="InterPro" id="IPR013766">
    <property type="entry name" value="Thioredoxin_domain"/>
</dbReference>
<organism evidence="11 12">
    <name type="scientific">Amorphotheca resinae ATCC 22711</name>
    <dbReference type="NCBI Taxonomy" id="857342"/>
    <lineage>
        <taxon>Eukaryota</taxon>
        <taxon>Fungi</taxon>
        <taxon>Dikarya</taxon>
        <taxon>Ascomycota</taxon>
        <taxon>Pezizomycotina</taxon>
        <taxon>Leotiomycetes</taxon>
        <taxon>Helotiales</taxon>
        <taxon>Amorphothecaceae</taxon>
        <taxon>Amorphotheca</taxon>
    </lineage>
</organism>
<gene>
    <name evidence="11" type="ORF">M430DRAFT_37348</name>
</gene>
<dbReference type="GO" id="GO:0045454">
    <property type="term" value="P:cell redox homeostasis"/>
    <property type="evidence" value="ECO:0007669"/>
    <property type="project" value="TreeGrafter"/>
</dbReference>
<protein>
    <recommendedName>
        <fullName evidence="1">thioredoxin-dependent peroxiredoxin</fullName>
        <ecNumber evidence="1">1.11.1.24</ecNumber>
    </recommendedName>
    <alternativeName>
        <fullName evidence="7">Thioredoxin peroxidase</fullName>
    </alternativeName>
</protein>